<gene>
    <name evidence="1" type="ORF">I2H38_01625</name>
</gene>
<comment type="caution">
    <text evidence="1">The sequence shown here is derived from an EMBL/GenBank/DDBJ whole genome shotgun (WGS) entry which is preliminary data.</text>
</comment>
<proteinExistence type="predicted"/>
<reference evidence="1" key="1">
    <citation type="submission" date="2020-11" db="EMBL/GenBank/DDBJ databases">
        <authorList>
            <person name="Kim M.K."/>
        </authorList>
    </citation>
    <scope>NUCLEOTIDE SEQUENCE</scope>
    <source>
        <strain evidence="1">BT350</strain>
    </source>
</reference>
<organism evidence="1 2">
    <name type="scientific">Microvirga alba</name>
    <dbReference type="NCBI Taxonomy" id="2791025"/>
    <lineage>
        <taxon>Bacteria</taxon>
        <taxon>Pseudomonadati</taxon>
        <taxon>Pseudomonadota</taxon>
        <taxon>Alphaproteobacteria</taxon>
        <taxon>Hyphomicrobiales</taxon>
        <taxon>Methylobacteriaceae</taxon>
        <taxon>Microvirga</taxon>
    </lineage>
</organism>
<sequence length="511" mass="52971">MSSTPNLALPLLAAAQAQKHVTHNEALAALDALVLLAVKERGRTSAPGSPNEGERYLVGSGAAGSFAGHEGEVALFDLGVWRFFAPRPGWRAYVEAEDRIIVFDGSEWRDLGQYSRDLGRVERLGVGTAPDELNRLSAKLNAALFAALTTSEGGTGDLRFVLNKGEAANVLSQLYQRGFSGRAETGLIGSDDFSLRVSPDGSQWRDAMRVDCNTGLVSFPNGATGTGVNLLINSAFLVNQRVFAGGALSSGVYGFDRWKAGTGGCTLTRTADGTVTLTGALDQVVDAANAAAIGGFANFANRTLTLSVEDPSATLSVTIGTKTASIPAGSGRRSATVTLGSSETGHVTVRLQASTACSFKCVKLEIGPNATPWVGEPLEIEDFRCRRYFQKLPAGGGPPAVLGALGQRVAGNYIDLPCPLSVAMRIPPSVTTSGFSWAGASPVGNQVGFLDNGSGSWIAMTGAMTVSVATTNGISSVVLRFTAGTSFTGTAGAVGNLYLGYTAFVALQAEL</sequence>
<keyword evidence="2" id="KW-1185">Reference proteome</keyword>
<evidence type="ECO:0000313" key="1">
    <source>
        <dbReference type="EMBL" id="MBF9232071.1"/>
    </source>
</evidence>
<evidence type="ECO:0000313" key="2">
    <source>
        <dbReference type="Proteomes" id="UP000599312"/>
    </source>
</evidence>
<dbReference type="Pfam" id="PF10983">
    <property type="entry name" value="DUF2793"/>
    <property type="match status" value="1"/>
</dbReference>
<name>A0A931FQS5_9HYPH</name>
<dbReference type="InterPro" id="IPR021251">
    <property type="entry name" value="DUF2793"/>
</dbReference>
<protein>
    <submittedName>
        <fullName evidence="1">DUF2793 domain-containing protein</fullName>
    </submittedName>
</protein>
<dbReference type="AlphaFoldDB" id="A0A931FQS5"/>
<dbReference type="EMBL" id="JADQDO010000001">
    <property type="protein sequence ID" value="MBF9232071.1"/>
    <property type="molecule type" value="Genomic_DNA"/>
</dbReference>
<dbReference type="Proteomes" id="UP000599312">
    <property type="component" value="Unassembled WGS sequence"/>
</dbReference>
<accession>A0A931FQS5</accession>
<dbReference type="RefSeq" id="WP_196270053.1">
    <property type="nucleotide sequence ID" value="NZ_JADQDO010000001.1"/>
</dbReference>